<proteinExistence type="predicted"/>
<dbReference type="Pfam" id="PF00781">
    <property type="entry name" value="DAGK_cat"/>
    <property type="match status" value="1"/>
</dbReference>
<dbReference type="SUPFAM" id="SSF111331">
    <property type="entry name" value="NAD kinase/diacylglycerol kinase-like"/>
    <property type="match status" value="1"/>
</dbReference>
<dbReference type="GO" id="GO:0016020">
    <property type="term" value="C:membrane"/>
    <property type="evidence" value="ECO:0007669"/>
    <property type="project" value="TreeGrafter"/>
</dbReference>
<dbReference type="Gene3D" id="2.60.200.40">
    <property type="match status" value="1"/>
</dbReference>
<dbReference type="PANTHER" id="PTHR12358:SF31">
    <property type="entry name" value="ACYLGLYCEROL KINASE, MITOCHONDRIAL"/>
    <property type="match status" value="1"/>
</dbReference>
<dbReference type="PROSITE" id="PS50146">
    <property type="entry name" value="DAGK"/>
    <property type="match status" value="1"/>
</dbReference>
<organism evidence="3 4">
    <name type="scientific">Athelia psychrophila</name>
    <dbReference type="NCBI Taxonomy" id="1759441"/>
    <lineage>
        <taxon>Eukaryota</taxon>
        <taxon>Fungi</taxon>
        <taxon>Dikarya</taxon>
        <taxon>Basidiomycota</taxon>
        <taxon>Agaricomycotina</taxon>
        <taxon>Agaricomycetes</taxon>
        <taxon>Agaricomycetidae</taxon>
        <taxon>Atheliales</taxon>
        <taxon>Atheliaceae</taxon>
        <taxon>Athelia</taxon>
    </lineage>
</organism>
<dbReference type="OrthoDB" id="3853857at2759"/>
<evidence type="ECO:0000313" key="4">
    <source>
        <dbReference type="Proteomes" id="UP000076532"/>
    </source>
</evidence>
<protein>
    <recommendedName>
        <fullName evidence="2">DAGKc domain-containing protein</fullName>
    </recommendedName>
</protein>
<accession>A0A166ATU5</accession>
<dbReference type="InterPro" id="IPR016064">
    <property type="entry name" value="NAD/diacylglycerol_kinase_sf"/>
</dbReference>
<feature type="compositionally biased region" description="Gly residues" evidence="1">
    <location>
        <begin position="263"/>
        <end position="273"/>
    </location>
</feature>
<feature type="region of interest" description="Disordered" evidence="1">
    <location>
        <begin position="243"/>
        <end position="289"/>
    </location>
</feature>
<feature type="domain" description="DAGKc" evidence="2">
    <location>
        <begin position="31"/>
        <end position="171"/>
    </location>
</feature>
<gene>
    <name evidence="3" type="ORF">FIBSPDRAFT_870708</name>
</gene>
<reference evidence="3 4" key="1">
    <citation type="journal article" date="2016" name="Mol. Biol. Evol.">
        <title>Comparative Genomics of Early-Diverging Mushroom-Forming Fungi Provides Insights into the Origins of Lignocellulose Decay Capabilities.</title>
        <authorList>
            <person name="Nagy L.G."/>
            <person name="Riley R."/>
            <person name="Tritt A."/>
            <person name="Adam C."/>
            <person name="Daum C."/>
            <person name="Floudas D."/>
            <person name="Sun H."/>
            <person name="Yadav J.S."/>
            <person name="Pangilinan J."/>
            <person name="Larsson K.H."/>
            <person name="Matsuura K."/>
            <person name="Barry K."/>
            <person name="Labutti K."/>
            <person name="Kuo R."/>
            <person name="Ohm R.A."/>
            <person name="Bhattacharya S.S."/>
            <person name="Shirouzu T."/>
            <person name="Yoshinaga Y."/>
            <person name="Martin F.M."/>
            <person name="Grigoriev I.V."/>
            <person name="Hibbett D.S."/>
        </authorList>
    </citation>
    <scope>NUCLEOTIDE SEQUENCE [LARGE SCALE GENOMIC DNA]</scope>
    <source>
        <strain evidence="3 4">CBS 109695</strain>
    </source>
</reference>
<dbReference type="Gene3D" id="3.40.50.10330">
    <property type="entry name" value="Probable inorganic polyphosphate/atp-NAD kinase, domain 1"/>
    <property type="match status" value="1"/>
</dbReference>
<dbReference type="InterPro" id="IPR001206">
    <property type="entry name" value="Diacylglycerol_kinase_cat_dom"/>
</dbReference>
<evidence type="ECO:0000259" key="2">
    <source>
        <dbReference type="PROSITE" id="PS50146"/>
    </source>
</evidence>
<dbReference type="InterPro" id="IPR017438">
    <property type="entry name" value="ATP-NAD_kinase_N"/>
</dbReference>
<name>A0A166ATU5_9AGAM</name>
<sequence length="450" mass="48417">MALSKIEGTADEAQAKAWCEAMMNIAYQGVKPCRRLKVLINPFGGKGRAGTIYNKIVEPIFRAAKCPVDATYTTHGKHATEIASTLDLVYDALVVVSGDGLVHEVMNGFAQHPQSARAFALPVAHVPAGSANATSLNILGTKDGVDCAAATLNAIKGRPMKVDLFLLTQGGKTAISTMTQALGLMAECDLGTDGWRWMGELRFMLGYLRGLMAFRPCALVVQVKVAETDKARMLRALEAIKGGAPQGEGHADGGQGHADAGTHGEGQAEGQGQGRPWSPVSPISDAGSPCRTTAVGSLPDLAQPVNQMDGWLTFDKPAMYLYAGKGPFVSRDLMQFPVSVPDDGYVDIVVQERRNRLEMVSGIEGAASGSQFWLESQHYFKATAYRVKCLETRGYFSVDGESFPFADFQVEVLKGLGTLLSPHGHYADDLTLSKYKRRAAASKWKRRTKS</sequence>
<dbReference type="SMART" id="SM00046">
    <property type="entry name" value="DAGKc"/>
    <property type="match status" value="1"/>
</dbReference>
<dbReference type="PANTHER" id="PTHR12358">
    <property type="entry name" value="SPHINGOSINE KINASE"/>
    <property type="match status" value="1"/>
</dbReference>
<dbReference type="InterPro" id="IPR050187">
    <property type="entry name" value="Lipid_Phosphate_FormReg"/>
</dbReference>
<dbReference type="GO" id="GO:0005737">
    <property type="term" value="C:cytoplasm"/>
    <property type="evidence" value="ECO:0007669"/>
    <property type="project" value="TreeGrafter"/>
</dbReference>
<dbReference type="GO" id="GO:0001727">
    <property type="term" value="F:lipid kinase activity"/>
    <property type="evidence" value="ECO:0007669"/>
    <property type="project" value="TreeGrafter"/>
</dbReference>
<evidence type="ECO:0000256" key="1">
    <source>
        <dbReference type="SAM" id="MobiDB-lite"/>
    </source>
</evidence>
<dbReference type="Proteomes" id="UP000076532">
    <property type="component" value="Unassembled WGS sequence"/>
</dbReference>
<evidence type="ECO:0000313" key="3">
    <source>
        <dbReference type="EMBL" id="KZP11950.1"/>
    </source>
</evidence>
<keyword evidence="4" id="KW-1185">Reference proteome</keyword>
<dbReference type="STRING" id="436010.A0A166ATU5"/>
<dbReference type="AlphaFoldDB" id="A0A166ATU5"/>
<dbReference type="GO" id="GO:0016773">
    <property type="term" value="F:phosphotransferase activity, alcohol group as acceptor"/>
    <property type="evidence" value="ECO:0007669"/>
    <property type="project" value="UniProtKB-ARBA"/>
</dbReference>
<dbReference type="EMBL" id="KV417654">
    <property type="protein sequence ID" value="KZP11950.1"/>
    <property type="molecule type" value="Genomic_DNA"/>
</dbReference>
<dbReference type="GO" id="GO:0046512">
    <property type="term" value="P:sphingosine biosynthetic process"/>
    <property type="evidence" value="ECO:0007669"/>
    <property type="project" value="TreeGrafter"/>
</dbReference>